<proteinExistence type="predicted"/>
<feature type="transmembrane region" description="Helical" evidence="1">
    <location>
        <begin position="279"/>
        <end position="295"/>
    </location>
</feature>
<feature type="transmembrane region" description="Helical" evidence="1">
    <location>
        <begin position="9"/>
        <end position="26"/>
    </location>
</feature>
<sequence length="757" mass="85425">MKQKWQKNAPFLAGVLSLGIILFWGVTRPPFFAIDDAYITYRYAENLHQGLGLVYNVGEPVLGTTAPMFAIVLALFRFLVPDMELLGHWLGIISWGLTALMAIFLLLQMKRPFAASIAPILIAIQPTILKSVGMETSFLLFLMLLLAWAWLDERKKTAVFVAAIMVITRQDSVLWLIIMGLVVAQKDRRLPWREAAAVIGLTLPWFAYAWWQYGAILPNSALAKIGQTQVMSTATLLPFWQQFFRLLTTRTLPVVSILLITAVVSLLFDYWLKRKFTGWWLLLWVIAYTAVYSMLDVVNFNWYFVPPVTIMMLVVALGFESIGNWIKQFSSQKNMLNPRFALIINLLLIMPVFTSFAMETWHTNSKQWARAEYFQVGQWLAAHAAPDASIASIEIGVIGYESNRPILDTMGLVSPDMTLHQVGWVETLVYALNAHSPDYLISLPDTAWDFLRPQWWFQAAYEPVVTFDSATIYQRKQQPVRLTQPIDQELQGGLQLIEIILSDNKLQPGLPLDVWLKINVQQPQISDYQLTLYLVDSEDNWFAVTKDFPFSGGYNSSKWQPGDKLEIPIRLMVPTDLPQGAYQIGIIMFDPEQGGGVPLAASPEQLSPDIRAGWLRFGDPPALSLTTAVSLPQHIVWQHALTLTAINIADLTAETIPLQLVWQAAEPLTRDLTVFVHLLDAQGNIVSQVDQRPFQGEWPTAVWQSGETIFQPISLPLPAGLPLNDIQLRIGLYDAEGRLPLAGSEKDFWQFEVDLAN</sequence>
<keyword evidence="1" id="KW-0472">Membrane</keyword>
<feature type="transmembrane region" description="Helical" evidence="1">
    <location>
        <begin position="136"/>
        <end position="151"/>
    </location>
</feature>
<evidence type="ECO:0000256" key="1">
    <source>
        <dbReference type="SAM" id="Phobius"/>
    </source>
</evidence>
<evidence type="ECO:0008006" key="3">
    <source>
        <dbReference type="Google" id="ProtNLM"/>
    </source>
</evidence>
<keyword evidence="1" id="KW-1133">Transmembrane helix</keyword>
<feature type="transmembrane region" description="Helical" evidence="1">
    <location>
        <begin position="61"/>
        <end position="80"/>
    </location>
</feature>
<name>A0A3B0UUL4_9ZZZZ</name>
<keyword evidence="1" id="KW-0812">Transmembrane</keyword>
<accession>A0A3B0UUL4</accession>
<dbReference type="EMBL" id="UOEU01000290">
    <property type="protein sequence ID" value="VAW31813.1"/>
    <property type="molecule type" value="Genomic_DNA"/>
</dbReference>
<feature type="transmembrane region" description="Helical" evidence="1">
    <location>
        <begin position="195"/>
        <end position="213"/>
    </location>
</feature>
<organism evidence="2">
    <name type="scientific">hydrothermal vent metagenome</name>
    <dbReference type="NCBI Taxonomy" id="652676"/>
    <lineage>
        <taxon>unclassified sequences</taxon>
        <taxon>metagenomes</taxon>
        <taxon>ecological metagenomes</taxon>
    </lineage>
</organism>
<gene>
    <name evidence="2" type="ORF">MNBD_CHLOROFLEXI01-4384</name>
</gene>
<evidence type="ECO:0000313" key="2">
    <source>
        <dbReference type="EMBL" id="VAW31813.1"/>
    </source>
</evidence>
<feature type="transmembrane region" description="Helical" evidence="1">
    <location>
        <begin position="252"/>
        <end position="272"/>
    </location>
</feature>
<protein>
    <recommendedName>
        <fullName evidence="3">Glycosyltransferase RgtA/B/C/D-like domain-containing protein</fullName>
    </recommendedName>
</protein>
<feature type="transmembrane region" description="Helical" evidence="1">
    <location>
        <begin position="157"/>
        <end position="183"/>
    </location>
</feature>
<feature type="transmembrane region" description="Helical" evidence="1">
    <location>
        <begin position="340"/>
        <end position="358"/>
    </location>
</feature>
<dbReference type="AlphaFoldDB" id="A0A3B0UUL4"/>
<feature type="transmembrane region" description="Helical" evidence="1">
    <location>
        <begin position="87"/>
        <end position="107"/>
    </location>
</feature>
<reference evidence="2" key="1">
    <citation type="submission" date="2018-06" db="EMBL/GenBank/DDBJ databases">
        <authorList>
            <person name="Zhirakovskaya E."/>
        </authorList>
    </citation>
    <scope>NUCLEOTIDE SEQUENCE</scope>
</reference>
<feature type="transmembrane region" description="Helical" evidence="1">
    <location>
        <begin position="301"/>
        <end position="319"/>
    </location>
</feature>